<dbReference type="AlphaFoldDB" id="A0A8H9CAC4"/>
<keyword evidence="2" id="KW-0614">Plasmid</keyword>
<protein>
    <submittedName>
        <fullName evidence="2">Uncharacterized protein</fullName>
    </submittedName>
</protein>
<name>A0A8H9CAC4_9HYPH</name>
<feature type="compositionally biased region" description="Basic residues" evidence="1">
    <location>
        <begin position="16"/>
        <end position="26"/>
    </location>
</feature>
<reference evidence="2" key="1">
    <citation type="submission" date="2020-11" db="EMBL/GenBank/DDBJ databases">
        <title>Complete genome sequence of a novel pathogenic Methylobacterium strain isolated from rice in Vietnam.</title>
        <authorList>
            <person name="Lai K."/>
            <person name="Okazaki S."/>
            <person name="Higashi K."/>
            <person name="Mori H."/>
            <person name="Toyoda A."/>
            <person name="Kurokawa K."/>
        </authorList>
    </citation>
    <scope>NUCLEOTIDE SEQUENCE</scope>
    <source>
        <strain evidence="2">VL1</strain>
        <plasmid evidence="2">pVL1_1</plasmid>
    </source>
</reference>
<dbReference type="EMBL" id="AP024146">
    <property type="protein sequence ID" value="BCM87661.1"/>
    <property type="molecule type" value="Genomic_DNA"/>
</dbReference>
<evidence type="ECO:0000256" key="1">
    <source>
        <dbReference type="SAM" id="MobiDB-lite"/>
    </source>
</evidence>
<feature type="region of interest" description="Disordered" evidence="1">
    <location>
        <begin position="1"/>
        <end position="26"/>
    </location>
</feature>
<sequence>MQKHHGGDAYYLARDRARRPGARRPGGRRDWFWTRVAIEIARLEGREIGLSASDRRQ</sequence>
<gene>
    <name evidence="2" type="ORF">mvi_61220</name>
</gene>
<proteinExistence type="predicted"/>
<accession>A0A8H9CAC4</accession>
<evidence type="ECO:0000313" key="2">
    <source>
        <dbReference type="EMBL" id="BCM87661.1"/>
    </source>
</evidence>
<dbReference type="Proteomes" id="UP000663508">
    <property type="component" value="Plasmid pVL1_1"/>
</dbReference>
<dbReference type="KEGG" id="mind:mvi_61220"/>
<evidence type="ECO:0000313" key="3">
    <source>
        <dbReference type="Proteomes" id="UP000663508"/>
    </source>
</evidence>
<organism evidence="2 3">
    <name type="scientific">Methylobacterium indicum</name>
    <dbReference type="NCBI Taxonomy" id="1775910"/>
    <lineage>
        <taxon>Bacteria</taxon>
        <taxon>Pseudomonadati</taxon>
        <taxon>Pseudomonadota</taxon>
        <taxon>Alphaproteobacteria</taxon>
        <taxon>Hyphomicrobiales</taxon>
        <taxon>Methylobacteriaceae</taxon>
        <taxon>Methylobacterium</taxon>
    </lineage>
</organism>
<geneLocation type="plasmid" evidence="2 3">
    <name>pVL1_1</name>
</geneLocation>
<dbReference type="RefSeq" id="WP_207183715.1">
    <property type="nucleotide sequence ID" value="NZ_AP024146.1"/>
</dbReference>